<keyword evidence="3" id="KW-1185">Reference proteome</keyword>
<sequence length="75" mass="8112">MLFLLLARCAAFMATPVVTSRRPDPKDDFPSTLSVLSTWGTSIRLPLEDLDCSRSARTSSMLVNPLSGCSRPTPG</sequence>
<evidence type="ECO:0000256" key="1">
    <source>
        <dbReference type="SAM" id="SignalP"/>
    </source>
</evidence>
<reference evidence="2" key="2">
    <citation type="submission" date="2020-11" db="EMBL/GenBank/DDBJ databases">
        <authorList>
            <person name="McCartney M.A."/>
            <person name="Auch B."/>
            <person name="Kono T."/>
            <person name="Mallez S."/>
            <person name="Becker A."/>
            <person name="Gohl D.M."/>
            <person name="Silverstein K.A.T."/>
            <person name="Koren S."/>
            <person name="Bechman K.B."/>
            <person name="Herman A."/>
            <person name="Abrahante J.E."/>
            <person name="Garbe J."/>
        </authorList>
    </citation>
    <scope>NUCLEOTIDE SEQUENCE</scope>
    <source>
        <strain evidence="2">Duluth1</strain>
        <tissue evidence="2">Whole animal</tissue>
    </source>
</reference>
<keyword evidence="1" id="KW-0732">Signal</keyword>
<comment type="caution">
    <text evidence="2">The sequence shown here is derived from an EMBL/GenBank/DDBJ whole genome shotgun (WGS) entry which is preliminary data.</text>
</comment>
<feature type="chain" id="PRO_5038520104" description="Secreted protein" evidence="1">
    <location>
        <begin position="21"/>
        <end position="75"/>
    </location>
</feature>
<proteinExistence type="predicted"/>
<organism evidence="2 3">
    <name type="scientific">Dreissena polymorpha</name>
    <name type="common">Zebra mussel</name>
    <name type="synonym">Mytilus polymorpha</name>
    <dbReference type="NCBI Taxonomy" id="45954"/>
    <lineage>
        <taxon>Eukaryota</taxon>
        <taxon>Metazoa</taxon>
        <taxon>Spiralia</taxon>
        <taxon>Lophotrochozoa</taxon>
        <taxon>Mollusca</taxon>
        <taxon>Bivalvia</taxon>
        <taxon>Autobranchia</taxon>
        <taxon>Heteroconchia</taxon>
        <taxon>Euheterodonta</taxon>
        <taxon>Imparidentia</taxon>
        <taxon>Neoheterodontei</taxon>
        <taxon>Myida</taxon>
        <taxon>Dreissenoidea</taxon>
        <taxon>Dreissenidae</taxon>
        <taxon>Dreissena</taxon>
    </lineage>
</organism>
<evidence type="ECO:0000313" key="3">
    <source>
        <dbReference type="Proteomes" id="UP000828390"/>
    </source>
</evidence>
<protein>
    <recommendedName>
        <fullName evidence="4">Secreted protein</fullName>
    </recommendedName>
</protein>
<reference evidence="2" key="1">
    <citation type="journal article" date="2019" name="bioRxiv">
        <title>The Genome of the Zebra Mussel, Dreissena polymorpha: A Resource for Invasive Species Research.</title>
        <authorList>
            <person name="McCartney M.A."/>
            <person name="Auch B."/>
            <person name="Kono T."/>
            <person name="Mallez S."/>
            <person name="Zhang Y."/>
            <person name="Obille A."/>
            <person name="Becker A."/>
            <person name="Abrahante J.E."/>
            <person name="Garbe J."/>
            <person name="Badalamenti J.P."/>
            <person name="Herman A."/>
            <person name="Mangelson H."/>
            <person name="Liachko I."/>
            <person name="Sullivan S."/>
            <person name="Sone E.D."/>
            <person name="Koren S."/>
            <person name="Silverstein K.A.T."/>
            <person name="Beckman K.B."/>
            <person name="Gohl D.M."/>
        </authorList>
    </citation>
    <scope>NUCLEOTIDE SEQUENCE</scope>
    <source>
        <strain evidence="2">Duluth1</strain>
        <tissue evidence="2">Whole animal</tissue>
    </source>
</reference>
<dbReference type="AlphaFoldDB" id="A0A9D4JYV1"/>
<dbReference type="Proteomes" id="UP000828390">
    <property type="component" value="Unassembled WGS sequence"/>
</dbReference>
<feature type="signal peptide" evidence="1">
    <location>
        <begin position="1"/>
        <end position="20"/>
    </location>
</feature>
<gene>
    <name evidence="2" type="ORF">DPMN_130954</name>
</gene>
<name>A0A9D4JYV1_DREPO</name>
<accession>A0A9D4JYV1</accession>
<evidence type="ECO:0008006" key="4">
    <source>
        <dbReference type="Google" id="ProtNLM"/>
    </source>
</evidence>
<evidence type="ECO:0000313" key="2">
    <source>
        <dbReference type="EMBL" id="KAH3828966.1"/>
    </source>
</evidence>
<dbReference type="EMBL" id="JAIWYP010000005">
    <property type="protein sequence ID" value="KAH3828966.1"/>
    <property type="molecule type" value="Genomic_DNA"/>
</dbReference>